<comment type="caution">
    <text evidence="19">The sequence shown here is derived from an EMBL/GenBank/DDBJ whole genome shotgun (WGS) entry which is preliminary data.</text>
</comment>
<evidence type="ECO:0000256" key="15">
    <source>
        <dbReference type="ARBA" id="ARBA00023136"/>
    </source>
</evidence>
<dbReference type="InterPro" id="IPR021157">
    <property type="entry name" value="Cyt_c1_TM_anchor_C"/>
</dbReference>
<comment type="catalytic activity">
    <reaction evidence="16">
        <text>a quinol + 2 Fe(III)-[cytochrome c](out) = a quinone + 2 Fe(II)-[cytochrome c](out) + 2 H(+)(out)</text>
        <dbReference type="Rhea" id="RHEA:11484"/>
        <dbReference type="Rhea" id="RHEA-COMP:10350"/>
        <dbReference type="Rhea" id="RHEA-COMP:14399"/>
        <dbReference type="ChEBI" id="CHEBI:15378"/>
        <dbReference type="ChEBI" id="CHEBI:24646"/>
        <dbReference type="ChEBI" id="CHEBI:29033"/>
        <dbReference type="ChEBI" id="CHEBI:29034"/>
        <dbReference type="ChEBI" id="CHEBI:132124"/>
        <dbReference type="EC" id="7.1.1.8"/>
    </reaction>
</comment>
<proteinExistence type="inferred from homology"/>
<feature type="binding site" description="covalent" evidence="17">
    <location>
        <position position="118"/>
    </location>
    <ligand>
        <name>heme c</name>
        <dbReference type="ChEBI" id="CHEBI:61717"/>
    </ligand>
</feature>
<dbReference type="GO" id="GO:0005743">
    <property type="term" value="C:mitochondrial inner membrane"/>
    <property type="evidence" value="ECO:0007669"/>
    <property type="project" value="UniProtKB-SubCell"/>
</dbReference>
<dbReference type="PRINTS" id="PR00603">
    <property type="entry name" value="CYTOCHROMEC1"/>
</dbReference>
<evidence type="ECO:0000256" key="9">
    <source>
        <dbReference type="ARBA" id="ARBA00022792"/>
    </source>
</evidence>
<accession>A0A427XWW5</accession>
<dbReference type="PANTHER" id="PTHR10266">
    <property type="entry name" value="CYTOCHROME C1"/>
    <property type="match status" value="1"/>
</dbReference>
<dbReference type="PROSITE" id="PS51007">
    <property type="entry name" value="CYTC"/>
    <property type="match status" value="1"/>
</dbReference>
<evidence type="ECO:0000256" key="8">
    <source>
        <dbReference type="ARBA" id="ARBA00022723"/>
    </source>
</evidence>
<feature type="binding site" description="covalent" evidence="17">
    <location>
        <position position="114"/>
    </location>
    <ligand>
        <name>heme c</name>
        <dbReference type="ChEBI" id="CHEBI:61717"/>
    </ligand>
</feature>
<evidence type="ECO:0000256" key="11">
    <source>
        <dbReference type="ARBA" id="ARBA00022982"/>
    </source>
</evidence>
<evidence type="ECO:0000256" key="13">
    <source>
        <dbReference type="ARBA" id="ARBA00023004"/>
    </source>
</evidence>
<dbReference type="STRING" id="105984.A0A427XWW5"/>
<dbReference type="GO" id="GO:0008121">
    <property type="term" value="F:quinol-cytochrome-c reductase activity"/>
    <property type="evidence" value="ECO:0007669"/>
    <property type="project" value="UniProtKB-EC"/>
</dbReference>
<evidence type="ECO:0000259" key="18">
    <source>
        <dbReference type="PROSITE" id="PS51007"/>
    </source>
</evidence>
<keyword evidence="11" id="KW-0249">Electron transport</keyword>
<evidence type="ECO:0000256" key="7">
    <source>
        <dbReference type="ARBA" id="ARBA00022692"/>
    </source>
</evidence>
<dbReference type="RefSeq" id="XP_028477311.1">
    <property type="nucleotide sequence ID" value="XM_028622419.1"/>
</dbReference>
<dbReference type="Proteomes" id="UP000279236">
    <property type="component" value="Unassembled WGS sequence"/>
</dbReference>
<dbReference type="InterPro" id="IPR009056">
    <property type="entry name" value="Cyt_c-like_dom"/>
</dbReference>
<dbReference type="AlphaFoldDB" id="A0A427XWW5"/>
<organism evidence="19 20">
    <name type="scientific">Apiotrichum porosum</name>
    <dbReference type="NCBI Taxonomy" id="105984"/>
    <lineage>
        <taxon>Eukaryota</taxon>
        <taxon>Fungi</taxon>
        <taxon>Dikarya</taxon>
        <taxon>Basidiomycota</taxon>
        <taxon>Agaricomycotina</taxon>
        <taxon>Tremellomycetes</taxon>
        <taxon>Trichosporonales</taxon>
        <taxon>Trichosporonaceae</taxon>
        <taxon>Apiotrichum</taxon>
    </lineage>
</organism>
<dbReference type="GeneID" id="39591580"/>
<dbReference type="SUPFAM" id="SSF46626">
    <property type="entry name" value="Cytochrome c"/>
    <property type="match status" value="1"/>
</dbReference>
<dbReference type="OrthoDB" id="5925at2759"/>
<sequence>MFSSALPRLASRASAQAPKAFGKARFSSTSAKTAQGVWGSRAAVAGASAVAAGTTAWYMHLYGAPFSLLQTAEANTAAEVGLHPAEYPWPHKGYFETFDHAAIRRGYQVYREVCAACHSLDRIAWRNLVGVSHTVDEVKAMAEEFEYKDGPNDEGEMFDRPGKLADYMPAPYPNEEAARSANAGGYPPDLSLMIKARHGGADYVYSLLTGYVEPPAGVVVAEGMNYNPYFPGGGIAMARTLFDGLVEYDDETPATTSQMAKDVVQFLAWAAEPEHDERKKMGLQAVIIISSLTAISLYVKRFKWTGIKNRKIYYNPPNLKH</sequence>
<dbReference type="FunFam" id="1.10.760.10:FF:000002">
    <property type="entry name" value="Cytochrome c1, heme protein"/>
    <property type="match status" value="1"/>
</dbReference>
<keyword evidence="15" id="KW-0472">Membrane</keyword>
<evidence type="ECO:0000256" key="6">
    <source>
        <dbReference type="ARBA" id="ARBA00022660"/>
    </source>
</evidence>
<protein>
    <recommendedName>
        <fullName evidence="3">quinol--cytochrome-c reductase</fullName>
        <ecNumber evidence="3">7.1.1.8</ecNumber>
    </recommendedName>
</protein>
<keyword evidence="6" id="KW-0679">Respiratory chain</keyword>
<keyword evidence="7" id="KW-0812">Transmembrane</keyword>
<dbReference type="GO" id="GO:0006122">
    <property type="term" value="P:mitochondrial electron transport, ubiquinol to cytochrome c"/>
    <property type="evidence" value="ECO:0007669"/>
    <property type="project" value="TreeGrafter"/>
</dbReference>
<evidence type="ECO:0000256" key="4">
    <source>
        <dbReference type="ARBA" id="ARBA00022448"/>
    </source>
</evidence>
<dbReference type="Pfam" id="PF02167">
    <property type="entry name" value="Cytochrom_C1"/>
    <property type="match status" value="1"/>
</dbReference>
<feature type="binding site" description="covalent" evidence="17">
    <location>
        <position position="117"/>
    </location>
    <ligand>
        <name>heme c</name>
        <dbReference type="ChEBI" id="CHEBI:61717"/>
    </ligand>
</feature>
<gene>
    <name evidence="19" type="primary">CYT1</name>
    <name evidence="19" type="ORF">EHS24_007037</name>
</gene>
<evidence type="ECO:0000313" key="20">
    <source>
        <dbReference type="Proteomes" id="UP000279236"/>
    </source>
</evidence>
<dbReference type="GO" id="GO:0046872">
    <property type="term" value="F:metal ion binding"/>
    <property type="evidence" value="ECO:0007669"/>
    <property type="project" value="UniProtKB-KW"/>
</dbReference>
<dbReference type="Gene3D" id="1.10.760.10">
    <property type="entry name" value="Cytochrome c-like domain"/>
    <property type="match status" value="1"/>
</dbReference>
<evidence type="ECO:0000256" key="1">
    <source>
        <dbReference type="ARBA" id="ARBA00004273"/>
    </source>
</evidence>
<dbReference type="InterPro" id="IPR002326">
    <property type="entry name" value="Cyt_c1"/>
</dbReference>
<comment type="cofactor">
    <cofactor evidence="17">
        <name>heme c</name>
        <dbReference type="ChEBI" id="CHEBI:61717"/>
    </cofactor>
    <text evidence="17">Binds 1 heme c group covalently per subunit.</text>
</comment>
<evidence type="ECO:0000256" key="2">
    <source>
        <dbReference type="ARBA" id="ARBA00006488"/>
    </source>
</evidence>
<comment type="subcellular location">
    <subcellularLocation>
        <location evidence="1">Mitochondrion inner membrane</location>
    </subcellularLocation>
</comment>
<dbReference type="EC" id="7.1.1.8" evidence="3"/>
<evidence type="ECO:0000256" key="3">
    <source>
        <dbReference type="ARBA" id="ARBA00012951"/>
    </source>
</evidence>
<comment type="similarity">
    <text evidence="2">Belongs to the cytochrome c family.</text>
</comment>
<evidence type="ECO:0000256" key="12">
    <source>
        <dbReference type="ARBA" id="ARBA00022989"/>
    </source>
</evidence>
<reference evidence="19 20" key="1">
    <citation type="submission" date="2018-11" db="EMBL/GenBank/DDBJ databases">
        <title>Genome sequence of Apiotrichum porosum DSM 27194.</title>
        <authorList>
            <person name="Aliyu H."/>
            <person name="Gorte O."/>
            <person name="Ochsenreither K."/>
        </authorList>
    </citation>
    <scope>NUCLEOTIDE SEQUENCE [LARGE SCALE GENOMIC DNA]</scope>
    <source>
        <strain evidence="19 20">DSM 27194</strain>
    </source>
</reference>
<keyword evidence="8 17" id="KW-0479">Metal-binding</keyword>
<dbReference type="FunFam" id="1.20.5.100:FF:000003">
    <property type="entry name" value="Cytochrome c1, heme protein, mitochondrial"/>
    <property type="match status" value="1"/>
</dbReference>
<evidence type="ECO:0000256" key="17">
    <source>
        <dbReference type="PIRSR" id="PIRSR602326-1"/>
    </source>
</evidence>
<keyword evidence="20" id="KW-1185">Reference proteome</keyword>
<dbReference type="Gene3D" id="1.20.5.100">
    <property type="entry name" value="Cytochrome c1, transmembrane anchor, C-terminal"/>
    <property type="match status" value="1"/>
</dbReference>
<dbReference type="SUPFAM" id="SSF81496">
    <property type="entry name" value="Cytochrome c1 subunit of cytochrome bc1 complex (Ubiquinol-cytochrome c reductase), transmembrane anchor"/>
    <property type="match status" value="1"/>
</dbReference>
<dbReference type="EMBL" id="RSCE01000004">
    <property type="protein sequence ID" value="RSH83359.1"/>
    <property type="molecule type" value="Genomic_DNA"/>
</dbReference>
<keyword evidence="13 17" id="KW-0408">Iron</keyword>
<keyword evidence="9" id="KW-0999">Mitochondrion inner membrane</keyword>
<keyword evidence="4" id="KW-0813">Transport</keyword>
<evidence type="ECO:0000256" key="14">
    <source>
        <dbReference type="ARBA" id="ARBA00023128"/>
    </source>
</evidence>
<dbReference type="PANTHER" id="PTHR10266:SF3">
    <property type="entry name" value="CYTOCHROME C1, HEME PROTEIN, MITOCHONDRIAL"/>
    <property type="match status" value="1"/>
</dbReference>
<keyword evidence="14" id="KW-0496">Mitochondrion</keyword>
<dbReference type="InterPro" id="IPR036909">
    <property type="entry name" value="Cyt_c-like_dom_sf"/>
</dbReference>
<evidence type="ECO:0000256" key="5">
    <source>
        <dbReference type="ARBA" id="ARBA00022617"/>
    </source>
</evidence>
<feature type="binding site" description="covalent" evidence="17">
    <location>
        <position position="237"/>
    </location>
    <ligand>
        <name>heme c</name>
        <dbReference type="ChEBI" id="CHEBI:61717"/>
    </ligand>
</feature>
<evidence type="ECO:0000256" key="16">
    <source>
        <dbReference type="ARBA" id="ARBA00029351"/>
    </source>
</evidence>
<keyword evidence="10" id="KW-1278">Translocase</keyword>
<dbReference type="GO" id="GO:0020037">
    <property type="term" value="F:heme binding"/>
    <property type="evidence" value="ECO:0007669"/>
    <property type="project" value="InterPro"/>
</dbReference>
<name>A0A427XWW5_9TREE</name>
<evidence type="ECO:0000256" key="10">
    <source>
        <dbReference type="ARBA" id="ARBA00022967"/>
    </source>
</evidence>
<keyword evidence="12" id="KW-1133">Transmembrane helix</keyword>
<feature type="domain" description="Cytochrome c" evidence="18">
    <location>
        <begin position="101"/>
        <end position="253"/>
    </location>
</feature>
<keyword evidence="5 17" id="KW-0349">Heme</keyword>
<evidence type="ECO:0000313" key="19">
    <source>
        <dbReference type="EMBL" id="RSH83359.1"/>
    </source>
</evidence>